<evidence type="ECO:0000256" key="5">
    <source>
        <dbReference type="ARBA" id="ARBA00039666"/>
    </source>
</evidence>
<dbReference type="SUPFAM" id="SSF53335">
    <property type="entry name" value="S-adenosyl-L-methionine-dependent methyltransferases"/>
    <property type="match status" value="1"/>
</dbReference>
<reference evidence="6 7" key="1">
    <citation type="journal article" date="2019" name="Sci. Rep.">
        <title>Comparative genomics of chytrid fungi reveal insights into the obligate biotrophic and pathogenic lifestyle of Synchytrium endobioticum.</title>
        <authorList>
            <person name="van de Vossenberg B.T.L.H."/>
            <person name="Warris S."/>
            <person name="Nguyen H.D.T."/>
            <person name="van Gent-Pelzer M.P.E."/>
            <person name="Joly D.L."/>
            <person name="van de Geest H.C."/>
            <person name="Bonants P.J.M."/>
            <person name="Smith D.S."/>
            <person name="Levesque C.A."/>
            <person name="van der Lee T.A.J."/>
        </authorList>
    </citation>
    <scope>NUCLEOTIDE SEQUENCE [LARGE SCALE GENOMIC DNA]</scope>
    <source>
        <strain evidence="6 7">CBS 675.73</strain>
    </source>
</reference>
<keyword evidence="7" id="KW-1185">Reference proteome</keyword>
<evidence type="ECO:0000256" key="3">
    <source>
        <dbReference type="ARBA" id="ARBA00022723"/>
    </source>
</evidence>
<dbReference type="Proteomes" id="UP000320333">
    <property type="component" value="Unassembled WGS sequence"/>
</dbReference>
<dbReference type="InterPro" id="IPR019410">
    <property type="entry name" value="Methyltransf_16"/>
</dbReference>
<dbReference type="Pfam" id="PF13242">
    <property type="entry name" value="Hydrolase_like"/>
    <property type="match status" value="1"/>
</dbReference>
<dbReference type="PANTHER" id="PTHR19288">
    <property type="entry name" value="4-NITROPHENYLPHOSPHATASE-RELATED"/>
    <property type="match status" value="1"/>
</dbReference>
<dbReference type="InterPro" id="IPR036412">
    <property type="entry name" value="HAD-like_sf"/>
</dbReference>
<comment type="cofactor">
    <cofactor evidence="1">
        <name>Mg(2+)</name>
        <dbReference type="ChEBI" id="CHEBI:18420"/>
    </cofactor>
</comment>
<dbReference type="CDD" id="cd02440">
    <property type="entry name" value="AdoMet_MTases"/>
    <property type="match status" value="1"/>
</dbReference>
<keyword evidence="4" id="KW-0460">Magnesium</keyword>
<dbReference type="EMBL" id="QEAP01000086">
    <property type="protein sequence ID" value="TPX75294.1"/>
    <property type="molecule type" value="Genomic_DNA"/>
</dbReference>
<dbReference type="Pfam" id="PF13344">
    <property type="entry name" value="Hydrolase_6"/>
    <property type="match status" value="1"/>
</dbReference>
<sequence>MRAVRGVLIDLSGTLHIEETATRDAVAALERLQTRGEPPLKIRFVSNTSAETRASLAVKLRRIGFSADFERRLFTSLSTAAATVAARGLRPLLLVDAGAAQEFGSDSQGLGSSKEGDFDSVVVGLAPGLMNYNTLTQAMNVLLKAESKTLIALHKGRYLKRKDGLALGPGPFVAALEYATDASAEVVGKPTATFFQAALDDMDLNASECVMIGDDVRDDVGGAMSVGMQAILVQTGKYRQGDEDRHGVTPTATVLDFSAAVDLILNTSGIPDDVLDEDALGDMFEEPEGFRPPTPEGSFEEYERNPLHVLPGTPSVINLQMIGRHSLWAHRIWNAGVALSRHVDADKTLVANKRVLELGCAAALPSLVSAIAGAEVVVATDYPDPQLVKSIKRNCAVNAQELVDQGKLKVVGYQWGQDLDEVMAALPDQSRKYDVIFLADLIFNHTEHRNLIKTCKGALEQNGGIVYVYFTSHVVKWIDRDMKFFEICVEEEFGFKYEKFDEVRATAMFPDDVGDINVRETVHCYKLWLPTA</sequence>
<dbReference type="Gene3D" id="3.40.50.150">
    <property type="entry name" value="Vaccinia Virus protein VP39"/>
    <property type="match status" value="1"/>
</dbReference>
<dbReference type="STRING" id="246404.A0A507FGD1"/>
<gene>
    <name evidence="6" type="ORF">CcCBS67573_g03428</name>
</gene>
<accession>A0A507FGD1</accession>
<evidence type="ECO:0000256" key="1">
    <source>
        <dbReference type="ARBA" id="ARBA00001946"/>
    </source>
</evidence>
<dbReference type="InterPro" id="IPR006355">
    <property type="entry name" value="LHPP/HDHD2"/>
</dbReference>
<dbReference type="NCBIfam" id="TIGR01458">
    <property type="entry name" value="HAD-SF-IIA-hyp3"/>
    <property type="match status" value="1"/>
</dbReference>
<comment type="similarity">
    <text evidence="2">Belongs to the HAD-like hydrolase superfamily.</text>
</comment>
<evidence type="ECO:0000256" key="2">
    <source>
        <dbReference type="ARBA" id="ARBA00007958"/>
    </source>
</evidence>
<dbReference type="OrthoDB" id="46564at2759"/>
<evidence type="ECO:0000313" key="7">
    <source>
        <dbReference type="Proteomes" id="UP000320333"/>
    </source>
</evidence>
<proteinExistence type="inferred from homology"/>
<dbReference type="InterPro" id="IPR029063">
    <property type="entry name" value="SAM-dependent_MTases_sf"/>
</dbReference>
<dbReference type="AlphaFoldDB" id="A0A507FGD1"/>
<evidence type="ECO:0000313" key="6">
    <source>
        <dbReference type="EMBL" id="TPX75294.1"/>
    </source>
</evidence>
<dbReference type="InterPro" id="IPR006357">
    <property type="entry name" value="HAD-SF_hydro_IIA"/>
</dbReference>
<name>A0A507FGD1_9FUNG</name>
<dbReference type="PANTHER" id="PTHR19288:SF46">
    <property type="entry name" value="HALOACID DEHALOGENASE-LIKE HYDROLASE DOMAIN-CONTAINING PROTEIN 2"/>
    <property type="match status" value="1"/>
</dbReference>
<dbReference type="Pfam" id="PF10294">
    <property type="entry name" value="Methyltransf_16"/>
    <property type="match status" value="1"/>
</dbReference>
<organism evidence="6 7">
    <name type="scientific">Chytriomyces confervae</name>
    <dbReference type="NCBI Taxonomy" id="246404"/>
    <lineage>
        <taxon>Eukaryota</taxon>
        <taxon>Fungi</taxon>
        <taxon>Fungi incertae sedis</taxon>
        <taxon>Chytridiomycota</taxon>
        <taxon>Chytridiomycota incertae sedis</taxon>
        <taxon>Chytridiomycetes</taxon>
        <taxon>Chytridiales</taxon>
        <taxon>Chytriomycetaceae</taxon>
        <taxon>Chytriomyces</taxon>
    </lineage>
</organism>
<protein>
    <recommendedName>
        <fullName evidence="5">Haloacid dehalogenase-like hydrolase domain-containing protein 2</fullName>
    </recommendedName>
</protein>
<dbReference type="PROSITE" id="PS51560">
    <property type="entry name" value="SAM_MT_NNT1"/>
    <property type="match status" value="1"/>
</dbReference>
<dbReference type="InterPro" id="IPR023214">
    <property type="entry name" value="HAD_sf"/>
</dbReference>
<dbReference type="InterPro" id="IPR025784">
    <property type="entry name" value="EFM7"/>
</dbReference>
<dbReference type="GO" id="GO:0005737">
    <property type="term" value="C:cytoplasm"/>
    <property type="evidence" value="ECO:0007669"/>
    <property type="project" value="TreeGrafter"/>
</dbReference>
<dbReference type="SUPFAM" id="SSF56784">
    <property type="entry name" value="HAD-like"/>
    <property type="match status" value="1"/>
</dbReference>
<evidence type="ECO:0000256" key="4">
    <source>
        <dbReference type="ARBA" id="ARBA00022842"/>
    </source>
</evidence>
<comment type="caution">
    <text evidence="6">The sequence shown here is derived from an EMBL/GenBank/DDBJ whole genome shotgun (WGS) entry which is preliminary data.</text>
</comment>
<keyword evidence="3" id="KW-0479">Metal-binding</keyword>
<dbReference type="GO" id="GO:0016791">
    <property type="term" value="F:phosphatase activity"/>
    <property type="evidence" value="ECO:0007669"/>
    <property type="project" value="InterPro"/>
</dbReference>
<dbReference type="GO" id="GO:0046872">
    <property type="term" value="F:metal ion binding"/>
    <property type="evidence" value="ECO:0007669"/>
    <property type="project" value="UniProtKB-KW"/>
</dbReference>
<dbReference type="Gene3D" id="3.40.50.1000">
    <property type="entry name" value="HAD superfamily/HAD-like"/>
    <property type="match status" value="2"/>
</dbReference>